<evidence type="ECO:0000256" key="10">
    <source>
        <dbReference type="ARBA" id="ARBA00047287"/>
    </source>
</evidence>
<dbReference type="InterPro" id="IPR035587">
    <property type="entry name" value="DUS-like_FMN-bd"/>
</dbReference>
<name>A0A803KY13_CHEQI</name>
<dbReference type="RefSeq" id="XP_021714363.1">
    <property type="nucleotide sequence ID" value="XM_021858671.1"/>
</dbReference>
<keyword evidence="5" id="KW-0521">NADP</keyword>
<dbReference type="GeneID" id="110682340"/>
<evidence type="ECO:0000256" key="8">
    <source>
        <dbReference type="ARBA" id="ARBA00038313"/>
    </source>
</evidence>
<evidence type="ECO:0000256" key="5">
    <source>
        <dbReference type="ARBA" id="ARBA00022857"/>
    </source>
</evidence>
<dbReference type="Gramene" id="AUR62003922-RA">
    <property type="protein sequence ID" value="AUR62003922-RA:cds"/>
    <property type="gene ID" value="AUR62003922"/>
</dbReference>
<evidence type="ECO:0000256" key="12">
    <source>
        <dbReference type="ARBA" id="ARBA00048934"/>
    </source>
</evidence>
<evidence type="ECO:0000256" key="2">
    <source>
        <dbReference type="ARBA" id="ARBA00022630"/>
    </source>
</evidence>
<evidence type="ECO:0000256" key="11">
    <source>
        <dbReference type="ARBA" id="ARBA00047652"/>
    </source>
</evidence>
<evidence type="ECO:0000256" key="13">
    <source>
        <dbReference type="ARBA" id="ARBA00049467"/>
    </source>
</evidence>
<dbReference type="Gene3D" id="3.20.20.70">
    <property type="entry name" value="Aldolase class I"/>
    <property type="match status" value="1"/>
</dbReference>
<evidence type="ECO:0000313" key="16">
    <source>
        <dbReference type="EnsemblPlants" id="AUR62003922-RA:cds"/>
    </source>
</evidence>
<evidence type="ECO:0000256" key="1">
    <source>
        <dbReference type="ARBA" id="ARBA00001917"/>
    </source>
</evidence>
<evidence type="ECO:0000259" key="15">
    <source>
        <dbReference type="Pfam" id="PF01207"/>
    </source>
</evidence>
<accession>A0A803KY13</accession>
<comment type="catalytic activity">
    <reaction evidence="11">
        <text>5,6-dihydrouridine(16) in tRNA + NADP(+) = uridine(16) in tRNA + NADPH + H(+)</text>
        <dbReference type="Rhea" id="RHEA:53376"/>
        <dbReference type="Rhea" id="RHEA-COMP:13543"/>
        <dbReference type="Rhea" id="RHEA-COMP:13544"/>
        <dbReference type="ChEBI" id="CHEBI:15378"/>
        <dbReference type="ChEBI" id="CHEBI:57783"/>
        <dbReference type="ChEBI" id="CHEBI:58349"/>
        <dbReference type="ChEBI" id="CHEBI:65315"/>
        <dbReference type="ChEBI" id="CHEBI:74443"/>
        <dbReference type="EC" id="1.3.1.88"/>
    </reaction>
    <physiologicalReaction direction="right-to-left" evidence="11">
        <dbReference type="Rhea" id="RHEA:53378"/>
    </physiologicalReaction>
</comment>
<dbReference type="InterPro" id="IPR018517">
    <property type="entry name" value="tRNA_hU_synthase_CS"/>
</dbReference>
<evidence type="ECO:0000256" key="14">
    <source>
        <dbReference type="SAM" id="MobiDB-lite"/>
    </source>
</evidence>
<dbReference type="PANTHER" id="PTHR11082:SF5">
    <property type="entry name" value="TRNA-DIHYDROURIDINE(16_17) SYNTHASE [NAD(P)(+)]-LIKE"/>
    <property type="match status" value="1"/>
</dbReference>
<dbReference type="Proteomes" id="UP000596660">
    <property type="component" value="Unplaced"/>
</dbReference>
<dbReference type="InterPro" id="IPR013785">
    <property type="entry name" value="Aldolase_TIM"/>
</dbReference>
<comment type="similarity">
    <text evidence="8">Belongs to the Dus family. Dus1 subfamily.</text>
</comment>
<dbReference type="SUPFAM" id="SSF51395">
    <property type="entry name" value="FMN-linked oxidoreductases"/>
    <property type="match status" value="1"/>
</dbReference>
<dbReference type="AlphaFoldDB" id="A0A803KY13"/>
<dbReference type="PANTHER" id="PTHR11082">
    <property type="entry name" value="TRNA-DIHYDROURIDINE SYNTHASE"/>
    <property type="match status" value="1"/>
</dbReference>
<evidence type="ECO:0000256" key="4">
    <source>
        <dbReference type="ARBA" id="ARBA00022694"/>
    </source>
</evidence>
<dbReference type="GO" id="GO:0017150">
    <property type="term" value="F:tRNA dihydrouridine synthase activity"/>
    <property type="evidence" value="ECO:0007669"/>
    <property type="project" value="InterPro"/>
</dbReference>
<reference evidence="16" key="1">
    <citation type="journal article" date="2017" name="Nature">
        <title>The genome of Chenopodium quinoa.</title>
        <authorList>
            <person name="Jarvis D.E."/>
            <person name="Ho Y.S."/>
            <person name="Lightfoot D.J."/>
            <person name="Schmoeckel S.M."/>
            <person name="Li B."/>
            <person name="Borm T.J.A."/>
            <person name="Ohyanagi H."/>
            <person name="Mineta K."/>
            <person name="Michell C.T."/>
            <person name="Saber N."/>
            <person name="Kharbatia N.M."/>
            <person name="Rupper R.R."/>
            <person name="Sharp A.R."/>
            <person name="Dally N."/>
            <person name="Boughton B.A."/>
            <person name="Woo Y.H."/>
            <person name="Gao G."/>
            <person name="Schijlen E.G.W.M."/>
            <person name="Guo X."/>
            <person name="Momin A.A."/>
            <person name="Negrao S."/>
            <person name="Al-Babili S."/>
            <person name="Gehring C."/>
            <person name="Roessner U."/>
            <person name="Jung C."/>
            <person name="Murphy K."/>
            <person name="Arold S.T."/>
            <person name="Gojobori T."/>
            <person name="van der Linden C.G."/>
            <person name="van Loo E.N."/>
            <person name="Jellen E.N."/>
            <person name="Maughan P.J."/>
            <person name="Tester M."/>
        </authorList>
    </citation>
    <scope>NUCLEOTIDE SEQUENCE [LARGE SCALE GENOMIC DNA]</scope>
    <source>
        <strain evidence="16">cv. PI 614886</strain>
    </source>
</reference>
<protein>
    <recommendedName>
        <fullName evidence="9">tRNA-dihydrouridine(16/17) synthase [NAD(P)(+)]</fullName>
        <ecNumber evidence="9">1.3.1.88</ecNumber>
    </recommendedName>
</protein>
<sequence>MRFSLLRHYHHLVQLPKLSFMASLTTQPPPPSTSQEENHDELLCSSGPTLSEVREDKVEEKGFSLGQPNGYLTGEARIERAWAHWKKLGRPKLIVAPMVDCSELPFRMLCRKYGAQAAYTPMLHSRIFSETEKYRASEFTTCQEDRPLFVQFCANDPDVLLEAARMVEPFCDYVDINLGCPQRIARRGNYGAFLMEKLPLVKSLVEKLAQNLEVPVSCKIRIFPDLQDTINYAKMLEEAGCSLLAVHGRTRDQKDQKKIRADWSAIREVRNAIRIPVIANGNIRHMDDVHSCLEATGAEGILSADALLENPALFAGFRTPEWVDEGEESCKDGRIDQAELLVEYLKLCEKYPVPWRIVRAHVHKMLGEWFRMQPQVREDLNAQSRLTFEFLYGLVDRLRELDVKIPLYLKDSTNT</sequence>
<keyword evidence="4" id="KW-0819">tRNA processing</keyword>
<comment type="cofactor">
    <cofactor evidence="1">
        <name>FMN</name>
        <dbReference type="ChEBI" id="CHEBI:58210"/>
    </cofactor>
</comment>
<evidence type="ECO:0000256" key="9">
    <source>
        <dbReference type="ARBA" id="ARBA00038890"/>
    </source>
</evidence>
<evidence type="ECO:0000256" key="7">
    <source>
        <dbReference type="ARBA" id="ARBA00023027"/>
    </source>
</evidence>
<proteinExistence type="inferred from homology"/>
<dbReference type="PROSITE" id="PS01136">
    <property type="entry name" value="UPF0034"/>
    <property type="match status" value="1"/>
</dbReference>
<keyword evidence="3" id="KW-0288">FMN</keyword>
<dbReference type="GO" id="GO:0050660">
    <property type="term" value="F:flavin adenine dinucleotide binding"/>
    <property type="evidence" value="ECO:0007669"/>
    <property type="project" value="InterPro"/>
</dbReference>
<reference evidence="16" key="2">
    <citation type="submission" date="2021-03" db="UniProtKB">
        <authorList>
            <consortium name="EnsemblPlants"/>
        </authorList>
    </citation>
    <scope>IDENTIFICATION</scope>
</reference>
<comment type="catalytic activity">
    <reaction evidence="10">
        <text>5,6-dihydrouridine(17) in tRNA + NAD(+) = uridine(17) in tRNA + NADH + H(+)</text>
        <dbReference type="Rhea" id="RHEA:53372"/>
        <dbReference type="Rhea" id="RHEA-COMP:13541"/>
        <dbReference type="Rhea" id="RHEA-COMP:13542"/>
        <dbReference type="ChEBI" id="CHEBI:15378"/>
        <dbReference type="ChEBI" id="CHEBI:57540"/>
        <dbReference type="ChEBI" id="CHEBI:57945"/>
        <dbReference type="ChEBI" id="CHEBI:65315"/>
        <dbReference type="ChEBI" id="CHEBI:74443"/>
        <dbReference type="EC" id="1.3.1.88"/>
    </reaction>
    <physiologicalReaction direction="right-to-left" evidence="10">
        <dbReference type="Rhea" id="RHEA:53374"/>
    </physiologicalReaction>
</comment>
<gene>
    <name evidence="16" type="primary">LOC110682340</name>
</gene>
<dbReference type="OMA" id="VEPHCDY"/>
<dbReference type="KEGG" id="cqi:110682340"/>
<dbReference type="EnsemblPlants" id="AUR62003922-RA">
    <property type="protein sequence ID" value="AUR62003922-RA:cds"/>
    <property type="gene ID" value="AUR62003922"/>
</dbReference>
<feature type="domain" description="DUS-like FMN-binding" evidence="15">
    <location>
        <begin position="95"/>
        <end position="384"/>
    </location>
</feature>
<feature type="region of interest" description="Disordered" evidence="14">
    <location>
        <begin position="23"/>
        <end position="46"/>
    </location>
</feature>
<dbReference type="EC" id="1.3.1.88" evidence="9"/>
<evidence type="ECO:0000256" key="6">
    <source>
        <dbReference type="ARBA" id="ARBA00023002"/>
    </source>
</evidence>
<dbReference type="FunFam" id="3.20.20.70:FF:000162">
    <property type="entry name" value="tRNA-dihydrouridine(16/17) synthase [NAD(P)(+)]-like"/>
    <property type="match status" value="1"/>
</dbReference>
<dbReference type="SMR" id="A0A803KY13"/>
<evidence type="ECO:0000256" key="3">
    <source>
        <dbReference type="ARBA" id="ARBA00022643"/>
    </source>
</evidence>
<keyword evidence="2" id="KW-0285">Flavoprotein</keyword>
<keyword evidence="7" id="KW-0520">NAD</keyword>
<organism evidence="16 17">
    <name type="scientific">Chenopodium quinoa</name>
    <name type="common">Quinoa</name>
    <dbReference type="NCBI Taxonomy" id="63459"/>
    <lineage>
        <taxon>Eukaryota</taxon>
        <taxon>Viridiplantae</taxon>
        <taxon>Streptophyta</taxon>
        <taxon>Embryophyta</taxon>
        <taxon>Tracheophyta</taxon>
        <taxon>Spermatophyta</taxon>
        <taxon>Magnoliopsida</taxon>
        <taxon>eudicotyledons</taxon>
        <taxon>Gunneridae</taxon>
        <taxon>Pentapetalae</taxon>
        <taxon>Caryophyllales</taxon>
        <taxon>Chenopodiaceae</taxon>
        <taxon>Chenopodioideae</taxon>
        <taxon>Atripliceae</taxon>
        <taxon>Chenopodium</taxon>
    </lineage>
</organism>
<comment type="catalytic activity">
    <reaction evidence="12">
        <text>5,6-dihydrouridine(16) in tRNA + NAD(+) = uridine(16) in tRNA + NADH + H(+)</text>
        <dbReference type="Rhea" id="RHEA:53380"/>
        <dbReference type="Rhea" id="RHEA-COMP:13543"/>
        <dbReference type="Rhea" id="RHEA-COMP:13544"/>
        <dbReference type="ChEBI" id="CHEBI:15378"/>
        <dbReference type="ChEBI" id="CHEBI:57540"/>
        <dbReference type="ChEBI" id="CHEBI:57945"/>
        <dbReference type="ChEBI" id="CHEBI:65315"/>
        <dbReference type="ChEBI" id="CHEBI:74443"/>
        <dbReference type="EC" id="1.3.1.88"/>
    </reaction>
    <physiologicalReaction direction="right-to-left" evidence="12">
        <dbReference type="Rhea" id="RHEA:53382"/>
    </physiologicalReaction>
</comment>
<dbReference type="OrthoDB" id="272303at2759"/>
<comment type="catalytic activity">
    <reaction evidence="13">
        <text>5,6-dihydrouridine(17) in tRNA + NADP(+) = uridine(17) in tRNA + NADPH + H(+)</text>
        <dbReference type="Rhea" id="RHEA:53368"/>
        <dbReference type="Rhea" id="RHEA-COMP:13541"/>
        <dbReference type="Rhea" id="RHEA-COMP:13542"/>
        <dbReference type="ChEBI" id="CHEBI:15378"/>
        <dbReference type="ChEBI" id="CHEBI:57783"/>
        <dbReference type="ChEBI" id="CHEBI:58349"/>
        <dbReference type="ChEBI" id="CHEBI:65315"/>
        <dbReference type="ChEBI" id="CHEBI:74443"/>
        <dbReference type="EC" id="1.3.1.88"/>
    </reaction>
    <physiologicalReaction direction="right-to-left" evidence="13">
        <dbReference type="Rhea" id="RHEA:53370"/>
    </physiologicalReaction>
</comment>
<dbReference type="CDD" id="cd02801">
    <property type="entry name" value="DUS_like_FMN"/>
    <property type="match status" value="1"/>
</dbReference>
<evidence type="ECO:0000313" key="17">
    <source>
        <dbReference type="Proteomes" id="UP000596660"/>
    </source>
</evidence>
<keyword evidence="17" id="KW-1185">Reference proteome</keyword>
<dbReference type="Pfam" id="PF01207">
    <property type="entry name" value="Dus"/>
    <property type="match status" value="1"/>
</dbReference>
<keyword evidence="6" id="KW-0560">Oxidoreductase</keyword>